<proteinExistence type="predicted"/>
<dbReference type="Proteomes" id="UP001293593">
    <property type="component" value="Unassembled WGS sequence"/>
</dbReference>
<comment type="caution">
    <text evidence="1">The sequence shown here is derived from an EMBL/GenBank/DDBJ whole genome shotgun (WGS) entry which is preliminary data.</text>
</comment>
<name>A0AAE1MRC0_9FABA</name>
<protein>
    <submittedName>
        <fullName evidence="1">Uncharacterized protein</fullName>
    </submittedName>
</protein>
<organism evidence="1 2">
    <name type="scientific">Acacia crassicarpa</name>
    <name type="common">northern wattle</name>
    <dbReference type="NCBI Taxonomy" id="499986"/>
    <lineage>
        <taxon>Eukaryota</taxon>
        <taxon>Viridiplantae</taxon>
        <taxon>Streptophyta</taxon>
        <taxon>Embryophyta</taxon>
        <taxon>Tracheophyta</taxon>
        <taxon>Spermatophyta</taxon>
        <taxon>Magnoliopsida</taxon>
        <taxon>eudicotyledons</taxon>
        <taxon>Gunneridae</taxon>
        <taxon>Pentapetalae</taxon>
        <taxon>rosids</taxon>
        <taxon>fabids</taxon>
        <taxon>Fabales</taxon>
        <taxon>Fabaceae</taxon>
        <taxon>Caesalpinioideae</taxon>
        <taxon>mimosoid clade</taxon>
        <taxon>Acacieae</taxon>
        <taxon>Acacia</taxon>
    </lineage>
</organism>
<evidence type="ECO:0000313" key="2">
    <source>
        <dbReference type="Proteomes" id="UP001293593"/>
    </source>
</evidence>
<sequence length="104" mass="11726">MAFKEEANGCGLVVLNPQGNVLNTDAFHLIQVQGMKAFPLFGGNDSAWTKNFSKYAANLKHEPILKTSTCTRERGDFAAWSAGTSRYSWTRKRLFKEIFVLWPP</sequence>
<reference evidence="1" key="1">
    <citation type="submission" date="2023-10" db="EMBL/GenBank/DDBJ databases">
        <title>Chromosome-level genome of the transformable northern wattle, Acacia crassicarpa.</title>
        <authorList>
            <person name="Massaro I."/>
            <person name="Sinha N.R."/>
            <person name="Poethig S."/>
            <person name="Leichty A.R."/>
        </authorList>
    </citation>
    <scope>NUCLEOTIDE SEQUENCE</scope>
    <source>
        <strain evidence="1">Acra3RX</strain>
        <tissue evidence="1">Leaf</tissue>
    </source>
</reference>
<accession>A0AAE1MRC0</accession>
<dbReference type="EMBL" id="JAWXYG010000006">
    <property type="protein sequence ID" value="KAK4270026.1"/>
    <property type="molecule type" value="Genomic_DNA"/>
</dbReference>
<keyword evidence="2" id="KW-1185">Reference proteome</keyword>
<gene>
    <name evidence="1" type="ORF">QN277_023114</name>
</gene>
<evidence type="ECO:0000313" key="1">
    <source>
        <dbReference type="EMBL" id="KAK4270026.1"/>
    </source>
</evidence>
<dbReference type="AlphaFoldDB" id="A0AAE1MRC0"/>